<dbReference type="OrthoDB" id="3494484at2"/>
<dbReference type="InterPro" id="IPR008965">
    <property type="entry name" value="CBM2/CBM3_carb-bd_dom_sf"/>
</dbReference>
<keyword evidence="6" id="KW-1185">Reference proteome</keyword>
<reference evidence="6" key="1">
    <citation type="submission" date="2017-01" db="EMBL/GenBank/DDBJ databases">
        <authorList>
            <person name="Varghese N."/>
            <person name="Submissions S."/>
        </authorList>
    </citation>
    <scope>NUCLEOTIDE SEQUENCE [LARGE SCALE GENOMIC DNA]</scope>
    <source>
        <strain evidence="6">ATCC 12950</strain>
    </source>
</reference>
<evidence type="ECO:0000313" key="5">
    <source>
        <dbReference type="EMBL" id="SIS04649.1"/>
    </source>
</evidence>
<name>A0A1N7FWG5_9ACTN</name>
<proteinExistence type="predicted"/>
<feature type="compositionally biased region" description="Pro residues" evidence="1">
    <location>
        <begin position="351"/>
        <end position="363"/>
    </location>
</feature>
<dbReference type="AlphaFoldDB" id="A0A1N7FWG5"/>
<evidence type="ECO:0000259" key="4">
    <source>
        <dbReference type="PROSITE" id="PS51173"/>
    </source>
</evidence>
<dbReference type="Gene3D" id="2.40.40.10">
    <property type="entry name" value="RlpA-like domain"/>
    <property type="match status" value="1"/>
</dbReference>
<dbReference type="InterPro" id="IPR036749">
    <property type="entry name" value="Expansin_CBD_sf"/>
</dbReference>
<feature type="compositionally biased region" description="Low complexity" evidence="1">
    <location>
        <begin position="326"/>
        <end position="350"/>
    </location>
</feature>
<dbReference type="InterPro" id="IPR036908">
    <property type="entry name" value="RlpA-like_sf"/>
</dbReference>
<feature type="domain" description="CBM2" evidence="4">
    <location>
        <begin position="362"/>
        <end position="464"/>
    </location>
</feature>
<evidence type="ECO:0000313" key="6">
    <source>
        <dbReference type="Proteomes" id="UP000186096"/>
    </source>
</evidence>
<evidence type="ECO:0000259" key="3">
    <source>
        <dbReference type="PROSITE" id="PS50842"/>
    </source>
</evidence>
<dbReference type="GO" id="GO:0004553">
    <property type="term" value="F:hydrolase activity, hydrolyzing O-glycosyl compounds"/>
    <property type="evidence" value="ECO:0007669"/>
    <property type="project" value="InterPro"/>
</dbReference>
<dbReference type="Proteomes" id="UP000186096">
    <property type="component" value="Unassembled WGS sequence"/>
</dbReference>
<organism evidence="5 6">
    <name type="scientific">Microbispora rosea</name>
    <dbReference type="NCBI Taxonomy" id="58117"/>
    <lineage>
        <taxon>Bacteria</taxon>
        <taxon>Bacillati</taxon>
        <taxon>Actinomycetota</taxon>
        <taxon>Actinomycetes</taxon>
        <taxon>Streptosporangiales</taxon>
        <taxon>Streptosporangiaceae</taxon>
        <taxon>Microbispora</taxon>
    </lineage>
</organism>
<feature type="region of interest" description="Disordered" evidence="1">
    <location>
        <begin position="312"/>
        <end position="369"/>
    </location>
</feature>
<dbReference type="EMBL" id="FTNI01000024">
    <property type="protein sequence ID" value="SIS04649.1"/>
    <property type="molecule type" value="Genomic_DNA"/>
</dbReference>
<dbReference type="RefSeq" id="WP_076439671.1">
    <property type="nucleotide sequence ID" value="NZ_FTNI01000024.1"/>
</dbReference>
<dbReference type="PROSITE" id="PS50842">
    <property type="entry name" value="EXPANSIN_EG45"/>
    <property type="match status" value="1"/>
</dbReference>
<dbReference type="GO" id="GO:0005975">
    <property type="term" value="P:carbohydrate metabolic process"/>
    <property type="evidence" value="ECO:0007669"/>
    <property type="project" value="InterPro"/>
</dbReference>
<evidence type="ECO:0000256" key="2">
    <source>
        <dbReference type="SAM" id="SignalP"/>
    </source>
</evidence>
<dbReference type="Pfam" id="PF00553">
    <property type="entry name" value="CBM_2"/>
    <property type="match status" value="1"/>
</dbReference>
<dbReference type="PROSITE" id="PS51173">
    <property type="entry name" value="CBM2"/>
    <property type="match status" value="1"/>
</dbReference>
<keyword evidence="2" id="KW-0732">Signal</keyword>
<feature type="chain" id="PRO_5012048978" evidence="2">
    <location>
        <begin position="34"/>
        <end position="464"/>
    </location>
</feature>
<feature type="signal peptide" evidence="2">
    <location>
        <begin position="1"/>
        <end position="33"/>
    </location>
</feature>
<protein>
    <submittedName>
        <fullName evidence="5">Cellulose binding domain-containing protein</fullName>
    </submittedName>
</protein>
<sequence>MTGRATSVRRRIWAAAVAAVLLTAWPAATPAGAVDDPPAPVTGSATYFDGLGSPYGGCGLPQSELDSQDFVALNVYDTPGDYSFYPRPLTGANASKAGLWNNGLNCGRYVKVTVSDYCTGVNDGAPGQAFCRNGSWVSDAYNGATLTMIVADSCGDSNGWCRDDRYHLDLSKPSLNRFVKNGSPVGDMYPNHWNNRHMTWSFVPAPGYSGDIRIGFMKGAQAWWPAIAVSHLPNGIHGVEYYADGAWKQAQMNSDMGQSYIIGGVTQGSTQFQIRVRDASDALVNGGRVYSFALPASCGSQCGADYTAASYTTTTPSGSPSPSPSVSPSASPSASPSVSPSASPSASPSPSRSPSPSPSPSPSANPGNCQVTYQVASSWQGGFTANVTVKNTGAAAWPNWTVTWDMPSGVSLVSGWSATVTSSGGRWTAKAPSWAQNLAPGASASFGFQGSGPSSPGASGFTCS</sequence>
<dbReference type="SMART" id="SM00637">
    <property type="entry name" value="CBD_II"/>
    <property type="match status" value="1"/>
</dbReference>
<dbReference type="SUPFAM" id="SSF49384">
    <property type="entry name" value="Carbohydrate-binding domain"/>
    <property type="match status" value="1"/>
</dbReference>
<gene>
    <name evidence="5" type="ORF">SAMN05421833_12479</name>
</gene>
<dbReference type="InterPro" id="IPR001919">
    <property type="entry name" value="CBD2"/>
</dbReference>
<feature type="domain" description="Expansin-like EG45" evidence="3">
    <location>
        <begin position="55"/>
        <end position="210"/>
    </location>
</feature>
<accession>A0A1N7FWG5</accession>
<dbReference type="Gene3D" id="2.60.40.290">
    <property type="match status" value="1"/>
</dbReference>
<dbReference type="InterPro" id="IPR007112">
    <property type="entry name" value="Expansin/allergen_DPBB_dom"/>
</dbReference>
<dbReference type="InterPro" id="IPR012291">
    <property type="entry name" value="CBM2_carb-bd_dom_sf"/>
</dbReference>
<dbReference type="Gene3D" id="2.60.40.760">
    <property type="entry name" value="Expansin, cellulose-binding-like domain"/>
    <property type="match status" value="1"/>
</dbReference>
<dbReference type="GO" id="GO:0030247">
    <property type="term" value="F:polysaccharide binding"/>
    <property type="evidence" value="ECO:0007669"/>
    <property type="project" value="UniProtKB-UniRule"/>
</dbReference>
<dbReference type="SUPFAM" id="SSF50685">
    <property type="entry name" value="Barwin-like endoglucanases"/>
    <property type="match status" value="1"/>
</dbReference>
<evidence type="ECO:0000256" key="1">
    <source>
        <dbReference type="SAM" id="MobiDB-lite"/>
    </source>
</evidence>
<dbReference type="STRING" id="58117.SAMN05421833_12479"/>